<feature type="domain" description="Oxidoreductase-like" evidence="2">
    <location>
        <begin position="155"/>
        <end position="199"/>
    </location>
</feature>
<feature type="region of interest" description="Disordered" evidence="1">
    <location>
        <begin position="196"/>
        <end position="253"/>
    </location>
</feature>
<proteinExistence type="predicted"/>
<dbReference type="Pfam" id="PF09791">
    <property type="entry name" value="Oxidored-like"/>
    <property type="match status" value="1"/>
</dbReference>
<dbReference type="Proteomes" id="UP000284375">
    <property type="component" value="Unassembled WGS sequence"/>
</dbReference>
<evidence type="ECO:0000256" key="1">
    <source>
        <dbReference type="SAM" id="MobiDB-lite"/>
    </source>
</evidence>
<protein>
    <recommendedName>
        <fullName evidence="2">Oxidoreductase-like domain-containing protein</fullName>
    </recommendedName>
</protein>
<dbReference type="InterPro" id="IPR039251">
    <property type="entry name" value="OXLD1"/>
</dbReference>
<gene>
    <name evidence="3" type="ORF">VSDG_01527</name>
</gene>
<dbReference type="GO" id="GO:0005739">
    <property type="term" value="C:mitochondrion"/>
    <property type="evidence" value="ECO:0007669"/>
    <property type="project" value="TreeGrafter"/>
</dbReference>
<evidence type="ECO:0000313" key="4">
    <source>
        <dbReference type="Proteomes" id="UP000284375"/>
    </source>
</evidence>
<name>A0A423WIP6_CYTCH</name>
<organism evidence="3 4">
    <name type="scientific">Cytospora chrysosperma</name>
    <name type="common">Cytospora canker fungus</name>
    <name type="synonym">Sphaeria chrysosperma</name>
    <dbReference type="NCBI Taxonomy" id="252740"/>
    <lineage>
        <taxon>Eukaryota</taxon>
        <taxon>Fungi</taxon>
        <taxon>Dikarya</taxon>
        <taxon>Ascomycota</taxon>
        <taxon>Pezizomycotina</taxon>
        <taxon>Sordariomycetes</taxon>
        <taxon>Sordariomycetidae</taxon>
        <taxon>Diaporthales</taxon>
        <taxon>Cytosporaceae</taxon>
        <taxon>Cytospora</taxon>
    </lineage>
</organism>
<keyword evidence="4" id="KW-1185">Reference proteome</keyword>
<accession>A0A423WIP6</accession>
<dbReference type="STRING" id="252740.A0A423WIP6"/>
<feature type="compositionally biased region" description="Low complexity" evidence="1">
    <location>
        <begin position="88"/>
        <end position="109"/>
    </location>
</feature>
<evidence type="ECO:0000313" key="3">
    <source>
        <dbReference type="EMBL" id="ROW03260.1"/>
    </source>
</evidence>
<feature type="region of interest" description="Disordered" evidence="1">
    <location>
        <begin position="24"/>
        <end position="109"/>
    </location>
</feature>
<dbReference type="PANTHER" id="PTHR21193">
    <property type="entry name" value="OXIDOREDUCTASE-LIKE DOMAIN-CONTAINING PROTEIN 1"/>
    <property type="match status" value="1"/>
</dbReference>
<dbReference type="InterPro" id="IPR019180">
    <property type="entry name" value="Oxidoreductase-like_N"/>
</dbReference>
<sequence>MSSPIRFVFSNPRPLRSLVATTRPRRAYATIPTKNPNPTPPKDDSKEQAMPIGRFYEAVLNTPQPVPQVKPEDPATTVKKAKTKAKTDSAATATAGTAPTASPAASAADTAKEAAKKASSLASSPPSAKVVFGTPLAGPAARAERLAQIRSKSNVIAGVVVPPKPEEPDNCCMSGCVNCVWDTFRDEMEEWAAANAEAERRVASERGDDGASAPPIPPKPLSGPDQVGILSMDDDGGGSEANWDVGGPAAQAPGKIAKDFWDDELYKNVPVGIREFMKQEKRLKEKHHREGTLGG</sequence>
<feature type="compositionally biased region" description="Basic and acidic residues" evidence="1">
    <location>
        <begin position="197"/>
        <end position="209"/>
    </location>
</feature>
<dbReference type="OrthoDB" id="10064411at2759"/>
<dbReference type="EMBL" id="LJZO01000003">
    <property type="protein sequence ID" value="ROW03260.1"/>
    <property type="molecule type" value="Genomic_DNA"/>
</dbReference>
<evidence type="ECO:0000259" key="2">
    <source>
        <dbReference type="Pfam" id="PF09791"/>
    </source>
</evidence>
<reference evidence="3 4" key="1">
    <citation type="submission" date="2015-09" db="EMBL/GenBank/DDBJ databases">
        <title>Host preference determinants of Valsa canker pathogens revealed by comparative genomics.</title>
        <authorList>
            <person name="Yin Z."/>
            <person name="Huang L."/>
        </authorList>
    </citation>
    <scope>NUCLEOTIDE SEQUENCE [LARGE SCALE GENOMIC DNA]</scope>
    <source>
        <strain evidence="3 4">YSFL</strain>
    </source>
</reference>
<comment type="caution">
    <text evidence="3">The sequence shown here is derived from an EMBL/GenBank/DDBJ whole genome shotgun (WGS) entry which is preliminary data.</text>
</comment>
<dbReference type="AlphaFoldDB" id="A0A423WIP6"/>
<dbReference type="PANTHER" id="PTHR21193:SF3">
    <property type="entry name" value="OXIDOREDUCTASE-LIKE DOMAIN-CONTAINING PROTEIN 1"/>
    <property type="match status" value="1"/>
</dbReference>